<comment type="caution">
    <text evidence="2">The sequence shown here is derived from an EMBL/GenBank/DDBJ whole genome shotgun (WGS) entry which is preliminary data.</text>
</comment>
<dbReference type="PANTHER" id="PTHR21254">
    <property type="entry name" value="C2 DOMAIN-CONTAINING PROTEIN 3"/>
    <property type="match status" value="1"/>
</dbReference>
<dbReference type="InterPro" id="IPR035892">
    <property type="entry name" value="C2_domain_sf"/>
</dbReference>
<evidence type="ECO:0000313" key="2">
    <source>
        <dbReference type="EMBL" id="CAB4035522.1"/>
    </source>
</evidence>
<dbReference type="AlphaFoldDB" id="A0A7D9JUP2"/>
<dbReference type="GO" id="GO:0034451">
    <property type="term" value="C:centriolar satellite"/>
    <property type="evidence" value="ECO:0007669"/>
    <property type="project" value="TreeGrafter"/>
</dbReference>
<evidence type="ECO:0000256" key="1">
    <source>
        <dbReference type="SAM" id="MobiDB-lite"/>
    </source>
</evidence>
<organism evidence="2 3">
    <name type="scientific">Paramuricea clavata</name>
    <name type="common">Red gorgonian</name>
    <name type="synonym">Violescent sea-whip</name>
    <dbReference type="NCBI Taxonomy" id="317549"/>
    <lineage>
        <taxon>Eukaryota</taxon>
        <taxon>Metazoa</taxon>
        <taxon>Cnidaria</taxon>
        <taxon>Anthozoa</taxon>
        <taxon>Octocorallia</taxon>
        <taxon>Malacalcyonacea</taxon>
        <taxon>Plexauridae</taxon>
        <taxon>Paramuricea</taxon>
    </lineage>
</organism>
<keyword evidence="3" id="KW-1185">Reference proteome</keyword>
<feature type="non-terminal residue" evidence="2">
    <location>
        <position position="1"/>
    </location>
</feature>
<dbReference type="SUPFAM" id="SSF49562">
    <property type="entry name" value="C2 domain (Calcium/lipid-binding domain, CaLB)"/>
    <property type="match status" value="1"/>
</dbReference>
<gene>
    <name evidence="2" type="ORF">PACLA_8A061967</name>
</gene>
<dbReference type="Pfam" id="PF00168">
    <property type="entry name" value="C2"/>
    <property type="match status" value="1"/>
</dbReference>
<dbReference type="OrthoDB" id="79771at2759"/>
<dbReference type="GO" id="GO:0071539">
    <property type="term" value="P:protein localization to centrosome"/>
    <property type="evidence" value="ECO:0007669"/>
    <property type="project" value="TreeGrafter"/>
</dbReference>
<evidence type="ECO:0000313" key="3">
    <source>
        <dbReference type="Proteomes" id="UP001152795"/>
    </source>
</evidence>
<protein>
    <submittedName>
        <fullName evidence="2">C2 domain-containing 3-like</fullName>
    </submittedName>
</protein>
<dbReference type="SMART" id="SM00239">
    <property type="entry name" value="C2"/>
    <property type="match status" value="1"/>
</dbReference>
<accession>A0A7D9JUP2</accession>
<dbReference type="PROSITE" id="PS50004">
    <property type="entry name" value="C2"/>
    <property type="match status" value="1"/>
</dbReference>
<dbReference type="GO" id="GO:0061511">
    <property type="term" value="P:centriole elongation"/>
    <property type="evidence" value="ECO:0007669"/>
    <property type="project" value="TreeGrafter"/>
</dbReference>
<dbReference type="GO" id="GO:0060271">
    <property type="term" value="P:cilium assembly"/>
    <property type="evidence" value="ECO:0007669"/>
    <property type="project" value="TreeGrafter"/>
</dbReference>
<feature type="region of interest" description="Disordered" evidence="1">
    <location>
        <begin position="105"/>
        <end position="145"/>
    </location>
</feature>
<proteinExistence type="predicted"/>
<name>A0A7D9JUP2_PARCT</name>
<sequence>MITLVNACRYIREERLEIQVWLTARHHDDRTTLPHKRDKLLGSTFIALFPLLDGSKNFSQISGLYPLFRSGAVDLYGAGLHVQLVLQKPSNTNQTLRGEVDEDIASTEASESAQHEKDSITIVSSDESKNDVEKYRAQEISSPSEDDNDVITAHVVIEQALHLRLVKSHQNMSVKPNVYVTYQPKPDVKLIKTKTIHSSCSPVWDHEKIVKFNKAMISKQILTFNVWHNREESGKGGKSDEDLFLGVASVDLSPLASGLRQVMGWYNIVDFSARCQGQIKVGVVPLLSVSPERTLFPQVNY</sequence>
<dbReference type="Gene3D" id="2.60.40.150">
    <property type="entry name" value="C2 domain"/>
    <property type="match status" value="1"/>
</dbReference>
<dbReference type="Proteomes" id="UP001152795">
    <property type="component" value="Unassembled WGS sequence"/>
</dbReference>
<dbReference type="GO" id="GO:0005814">
    <property type="term" value="C:centriole"/>
    <property type="evidence" value="ECO:0007669"/>
    <property type="project" value="TreeGrafter"/>
</dbReference>
<dbReference type="PANTHER" id="PTHR21254:SF1">
    <property type="entry name" value="C2 DOMAIN-CONTAINING PROTEIN 3"/>
    <property type="match status" value="1"/>
</dbReference>
<feature type="compositionally biased region" description="Basic and acidic residues" evidence="1">
    <location>
        <begin position="126"/>
        <end position="137"/>
    </location>
</feature>
<dbReference type="EMBL" id="CACRXK020021132">
    <property type="protein sequence ID" value="CAB4035522.1"/>
    <property type="molecule type" value="Genomic_DNA"/>
</dbReference>
<dbReference type="InterPro" id="IPR000008">
    <property type="entry name" value="C2_dom"/>
</dbReference>
<reference evidence="2" key="1">
    <citation type="submission" date="2020-04" db="EMBL/GenBank/DDBJ databases">
        <authorList>
            <person name="Alioto T."/>
            <person name="Alioto T."/>
            <person name="Gomez Garrido J."/>
        </authorList>
    </citation>
    <scope>NUCLEOTIDE SEQUENCE</scope>
    <source>
        <strain evidence="2">A484AB</strain>
    </source>
</reference>
<dbReference type="CDD" id="cd00030">
    <property type="entry name" value="C2"/>
    <property type="match status" value="1"/>
</dbReference>